<dbReference type="Gene3D" id="3.30.710.10">
    <property type="entry name" value="Potassium Channel Kv1.1, Chain A"/>
    <property type="match status" value="1"/>
</dbReference>
<dbReference type="CDD" id="cd18186">
    <property type="entry name" value="BTB_POZ_ZBTB_KLHL-like"/>
    <property type="match status" value="1"/>
</dbReference>
<feature type="compositionally biased region" description="Low complexity" evidence="1">
    <location>
        <begin position="59"/>
        <end position="71"/>
    </location>
</feature>
<dbReference type="SUPFAM" id="SSF54695">
    <property type="entry name" value="POZ domain"/>
    <property type="match status" value="1"/>
</dbReference>
<accession>A0A7S4RQ62</accession>
<dbReference type="AlphaFoldDB" id="A0A7S4RQ62"/>
<sequence length="691" mass="73821">MAEEESELKRALNRRRRQVDRHGSQFIKSPEQAARTADVTWEEQHESQFTPRSRHQRAVDAVNADGGAASAEGGKATDEPSKAAAGSRGPSKEKVASSGDAAGGSPAPVGAHASSRLLRSGFAVPGLGVPEPAAEPATGRASSPGGSSASSNRTTSTVRVSIVPQPVVIADATVGMSTKPARVPGLALGTTPLLAWGDVPTARNPRLDAGNEGLWTAVVQGDLPTLERLTNQGSLTSGRLMDHNGHSILWNSVAFQQPQVALFLLRTFPPSDSSPTGINLAEVHARRGDSLLHLCLYLSDFTAAAAEVFRRVFRAGDQPQAPRELANQHGQTFVHVAAARLNFWVLRFILSNALDTAALFQRRDSMGHTPLDILLRRYVEDEGALPARPNPLPPLADARLPEWSALSRYTPCCNGNAAPPPFADLVLEVEDHSAPDGVAQVHAHRAVLAANSGVFHEQFRSHPLGEPLRVDPRCCRSAEVLAVVLGFMYSGELACPFEQDGFLLWQLLCLCAQYGLPQPLTTYARTALVHSLSSARHAPVVPVLLQAVDKVGLTSEEGLFAACIFLDNPEAAPIPGGFEGKAQVLLSALAEVELSLMRMRKASRTSMVPTLQQQQQQATRTSLWQWSCCPCVQRWTQTPTQLQAQAAGGNVPCLLQRQSSKLLVPAGSAGPACQPLRDSVGHEVLPAPLIV</sequence>
<dbReference type="Gene3D" id="1.25.40.20">
    <property type="entry name" value="Ankyrin repeat-containing domain"/>
    <property type="match status" value="1"/>
</dbReference>
<feature type="region of interest" description="Disordered" evidence="1">
    <location>
        <begin position="1"/>
        <end position="112"/>
    </location>
</feature>
<organism evidence="3">
    <name type="scientific">Alexandrium monilatum</name>
    <dbReference type="NCBI Taxonomy" id="311494"/>
    <lineage>
        <taxon>Eukaryota</taxon>
        <taxon>Sar</taxon>
        <taxon>Alveolata</taxon>
        <taxon>Dinophyceae</taxon>
        <taxon>Gonyaulacales</taxon>
        <taxon>Pyrocystaceae</taxon>
        <taxon>Alexandrium</taxon>
    </lineage>
</organism>
<protein>
    <recommendedName>
        <fullName evidence="2">BTB domain-containing protein</fullName>
    </recommendedName>
</protein>
<evidence type="ECO:0000313" key="3">
    <source>
        <dbReference type="EMBL" id="CAE4621818.1"/>
    </source>
</evidence>
<evidence type="ECO:0000256" key="1">
    <source>
        <dbReference type="SAM" id="MobiDB-lite"/>
    </source>
</evidence>
<evidence type="ECO:0000259" key="2">
    <source>
        <dbReference type="PROSITE" id="PS50097"/>
    </source>
</evidence>
<feature type="compositionally biased region" description="Low complexity" evidence="1">
    <location>
        <begin position="137"/>
        <end position="158"/>
    </location>
</feature>
<dbReference type="SMART" id="SM00225">
    <property type="entry name" value="BTB"/>
    <property type="match status" value="1"/>
</dbReference>
<dbReference type="InterPro" id="IPR011333">
    <property type="entry name" value="SKP1/BTB/POZ_sf"/>
</dbReference>
<gene>
    <name evidence="3" type="ORF">AMON00008_LOCUS38954</name>
</gene>
<feature type="compositionally biased region" description="Low complexity" evidence="1">
    <location>
        <begin position="96"/>
        <end position="112"/>
    </location>
</feature>
<feature type="domain" description="BTB" evidence="2">
    <location>
        <begin position="423"/>
        <end position="497"/>
    </location>
</feature>
<dbReference type="InterPro" id="IPR036770">
    <property type="entry name" value="Ankyrin_rpt-contain_sf"/>
</dbReference>
<feature type="region of interest" description="Disordered" evidence="1">
    <location>
        <begin position="128"/>
        <end position="158"/>
    </location>
</feature>
<dbReference type="PROSITE" id="PS50097">
    <property type="entry name" value="BTB"/>
    <property type="match status" value="1"/>
</dbReference>
<reference evidence="3" key="1">
    <citation type="submission" date="2021-01" db="EMBL/GenBank/DDBJ databases">
        <authorList>
            <person name="Corre E."/>
            <person name="Pelletier E."/>
            <person name="Niang G."/>
            <person name="Scheremetjew M."/>
            <person name="Finn R."/>
            <person name="Kale V."/>
            <person name="Holt S."/>
            <person name="Cochrane G."/>
            <person name="Meng A."/>
            <person name="Brown T."/>
            <person name="Cohen L."/>
        </authorList>
    </citation>
    <scope>NUCLEOTIDE SEQUENCE</scope>
    <source>
        <strain evidence="3">CCMP3105</strain>
    </source>
</reference>
<dbReference type="EMBL" id="HBNR01055441">
    <property type="protein sequence ID" value="CAE4621818.1"/>
    <property type="molecule type" value="Transcribed_RNA"/>
</dbReference>
<dbReference type="SUPFAM" id="SSF48403">
    <property type="entry name" value="Ankyrin repeat"/>
    <property type="match status" value="1"/>
</dbReference>
<name>A0A7S4RQ62_9DINO</name>
<dbReference type="InterPro" id="IPR000210">
    <property type="entry name" value="BTB/POZ_dom"/>
</dbReference>
<proteinExistence type="predicted"/>
<dbReference type="Pfam" id="PF00651">
    <property type="entry name" value="BTB"/>
    <property type="match status" value="1"/>
</dbReference>